<feature type="transmembrane region" description="Helical" evidence="5">
    <location>
        <begin position="310"/>
        <end position="333"/>
    </location>
</feature>
<evidence type="ECO:0000256" key="3">
    <source>
        <dbReference type="ARBA" id="ARBA00022989"/>
    </source>
</evidence>
<dbReference type="RefSeq" id="WP_349215427.1">
    <property type="nucleotide sequence ID" value="NZ_JBBMFA010000079.1"/>
</dbReference>
<comment type="caution">
    <text evidence="6">The sequence shown here is derived from an EMBL/GenBank/DDBJ whole genome shotgun (WGS) entry which is preliminary data.</text>
</comment>
<feature type="transmembrane region" description="Helical" evidence="5">
    <location>
        <begin position="43"/>
        <end position="64"/>
    </location>
</feature>
<organism evidence="6 7">
    <name type="scientific">Ruthenibacterium intestinale</name>
    <dbReference type="NCBI Taxonomy" id="3133163"/>
    <lineage>
        <taxon>Bacteria</taxon>
        <taxon>Bacillati</taxon>
        <taxon>Bacillota</taxon>
        <taxon>Clostridia</taxon>
        <taxon>Eubacteriales</taxon>
        <taxon>Oscillospiraceae</taxon>
        <taxon>Ruthenibacterium</taxon>
    </lineage>
</organism>
<dbReference type="InterPro" id="IPR050598">
    <property type="entry name" value="AminoAcid_Transporter"/>
</dbReference>
<protein>
    <submittedName>
        <fullName evidence="6">Amino acid permease</fullName>
    </submittedName>
</protein>
<evidence type="ECO:0000256" key="1">
    <source>
        <dbReference type="ARBA" id="ARBA00004141"/>
    </source>
</evidence>
<dbReference type="Proteomes" id="UP001477672">
    <property type="component" value="Unassembled WGS sequence"/>
</dbReference>
<evidence type="ECO:0000313" key="7">
    <source>
        <dbReference type="Proteomes" id="UP001477672"/>
    </source>
</evidence>
<feature type="transmembrane region" description="Helical" evidence="5">
    <location>
        <begin position="386"/>
        <end position="405"/>
    </location>
</feature>
<keyword evidence="2 5" id="KW-0812">Transmembrane</keyword>
<evidence type="ECO:0000256" key="5">
    <source>
        <dbReference type="SAM" id="Phobius"/>
    </source>
</evidence>
<dbReference type="PANTHER" id="PTHR11785:SF512">
    <property type="entry name" value="SOBREMESA, ISOFORM B"/>
    <property type="match status" value="1"/>
</dbReference>
<evidence type="ECO:0000313" key="6">
    <source>
        <dbReference type="EMBL" id="MEQ2519997.1"/>
    </source>
</evidence>
<proteinExistence type="predicted"/>
<keyword evidence="7" id="KW-1185">Reference proteome</keyword>
<feature type="transmembrane region" description="Helical" evidence="5">
    <location>
        <begin position="260"/>
        <end position="278"/>
    </location>
</feature>
<gene>
    <name evidence="6" type="ORF">WMO24_06095</name>
</gene>
<evidence type="ECO:0000256" key="2">
    <source>
        <dbReference type="ARBA" id="ARBA00022692"/>
    </source>
</evidence>
<keyword evidence="3 5" id="KW-1133">Transmembrane helix</keyword>
<feature type="transmembrane region" description="Helical" evidence="5">
    <location>
        <begin position="361"/>
        <end position="380"/>
    </location>
</feature>
<keyword evidence="4 5" id="KW-0472">Membrane</keyword>
<dbReference type="EMBL" id="JBBMFA010000079">
    <property type="protein sequence ID" value="MEQ2519997.1"/>
    <property type="molecule type" value="Genomic_DNA"/>
</dbReference>
<feature type="transmembrane region" description="Helical" evidence="5">
    <location>
        <begin position="219"/>
        <end position="240"/>
    </location>
</feature>
<dbReference type="PANTHER" id="PTHR11785">
    <property type="entry name" value="AMINO ACID TRANSPORTER"/>
    <property type="match status" value="1"/>
</dbReference>
<feature type="transmembrane region" description="Helical" evidence="5">
    <location>
        <begin position="183"/>
        <end position="207"/>
    </location>
</feature>
<reference evidence="6 7" key="1">
    <citation type="submission" date="2024-03" db="EMBL/GenBank/DDBJ databases">
        <title>Human intestinal bacterial collection.</title>
        <authorList>
            <person name="Pauvert C."/>
            <person name="Hitch T.C.A."/>
            <person name="Clavel T."/>
        </authorList>
    </citation>
    <scope>NUCLEOTIDE SEQUENCE [LARGE SCALE GENOMIC DNA]</scope>
    <source>
        <strain evidence="6 7">CLA-JM-H11</strain>
    </source>
</reference>
<accession>A0ABV1GDS8</accession>
<dbReference type="InterPro" id="IPR002293">
    <property type="entry name" value="AA/rel_permease1"/>
</dbReference>
<name>A0ABV1GDS8_9FIRM</name>
<feature type="transmembrane region" description="Helical" evidence="5">
    <location>
        <begin position="157"/>
        <end position="176"/>
    </location>
</feature>
<feature type="transmembrane region" description="Helical" evidence="5">
    <location>
        <begin position="70"/>
        <end position="92"/>
    </location>
</feature>
<dbReference type="PIRSF" id="PIRSF006060">
    <property type="entry name" value="AA_transporter"/>
    <property type="match status" value="1"/>
</dbReference>
<dbReference type="Gene3D" id="1.20.1740.10">
    <property type="entry name" value="Amino acid/polyamine transporter I"/>
    <property type="match status" value="1"/>
</dbReference>
<comment type="subcellular location">
    <subcellularLocation>
        <location evidence="1">Membrane</location>
        <topology evidence="1">Multi-pass membrane protein</topology>
    </subcellularLocation>
</comment>
<dbReference type="Pfam" id="PF13520">
    <property type="entry name" value="AA_permease_2"/>
    <property type="match status" value="1"/>
</dbReference>
<sequence length="428" mass="45633">MRNSWIQKGRETNDGRKISERQSIEALSSGESEVKRTLSFGRAVGVMGGLIIGSGIFYTGSYVLDYSHGNAGVAILAWILGGLIVLGAAMCLSELGGIMPANGGTYVYLTRTYGKASPLLGFTMGWSDALIGIPGNAAIAMVGATYIGTLFGGFSSLQISFLASGICVVLTVLNLLGAKGGSIISTVLLFVKVIAILGVIIACFVLGQNTGDPITFTNTTGEGAVLPALACSVVAVLWCFDGWNSICHMGGELENPKKNLSRVMVVTIVGITVLYLLFNLGVMRIVPIEDIIASENVTYDVIGILFGKGAATVITIAIICSVIGSLNSCILVYPREIYAMSRDRRWFAACGKLSKKSGQPVAASLYILAMMIFYCFVTSFQNLVNIIVLYNGIYFMLAVFGVIVLRKKYPDLERPYKVPGYPVVPILV</sequence>
<evidence type="ECO:0000256" key="4">
    <source>
        <dbReference type="ARBA" id="ARBA00023136"/>
    </source>
</evidence>